<feature type="domain" description="Histidine kinase" evidence="5">
    <location>
        <begin position="36"/>
        <end position="281"/>
    </location>
</feature>
<evidence type="ECO:0000313" key="7">
    <source>
        <dbReference type="Proteomes" id="UP000019460"/>
    </source>
</evidence>
<comment type="catalytic activity">
    <reaction evidence="1">
        <text>ATP + protein L-histidine = ADP + protein N-phospho-L-histidine.</text>
        <dbReference type="EC" id="2.7.13.3"/>
    </reaction>
</comment>
<evidence type="ECO:0000259" key="5">
    <source>
        <dbReference type="PROSITE" id="PS50109"/>
    </source>
</evidence>
<organism evidence="6 7">
    <name type="scientific">Imhoffiella purpurea</name>
    <dbReference type="NCBI Taxonomy" id="1249627"/>
    <lineage>
        <taxon>Bacteria</taxon>
        <taxon>Pseudomonadati</taxon>
        <taxon>Pseudomonadota</taxon>
        <taxon>Gammaproteobacteria</taxon>
        <taxon>Chromatiales</taxon>
        <taxon>Chromatiaceae</taxon>
        <taxon>Imhoffiella</taxon>
    </lineage>
</organism>
<dbReference type="GO" id="GO:0000155">
    <property type="term" value="F:phosphorelay sensor kinase activity"/>
    <property type="evidence" value="ECO:0007669"/>
    <property type="project" value="InterPro"/>
</dbReference>
<dbReference type="EMBL" id="AONC01000025">
    <property type="protein sequence ID" value="EXJ15558.1"/>
    <property type="molecule type" value="Genomic_DNA"/>
</dbReference>
<dbReference type="Gene3D" id="3.30.565.10">
    <property type="entry name" value="Histidine kinase-like ATPase, C-terminal domain"/>
    <property type="match status" value="1"/>
</dbReference>
<keyword evidence="7" id="KW-1185">Reference proteome</keyword>
<dbReference type="PANTHER" id="PTHR43065:SF50">
    <property type="entry name" value="HISTIDINE KINASE"/>
    <property type="match status" value="1"/>
</dbReference>
<dbReference type="InterPro" id="IPR003661">
    <property type="entry name" value="HisK_dim/P_dom"/>
</dbReference>
<evidence type="ECO:0000256" key="3">
    <source>
        <dbReference type="ARBA" id="ARBA00022553"/>
    </source>
</evidence>
<keyword evidence="3" id="KW-0597">Phosphoprotein</keyword>
<dbReference type="InterPro" id="IPR004358">
    <property type="entry name" value="Sig_transdc_His_kin-like_C"/>
</dbReference>
<dbReference type="EC" id="2.7.13.3" evidence="2"/>
<dbReference type="PRINTS" id="PR00344">
    <property type="entry name" value="BCTRLSENSOR"/>
</dbReference>
<dbReference type="STRING" id="1249627.D779_1300"/>
<evidence type="ECO:0000256" key="1">
    <source>
        <dbReference type="ARBA" id="ARBA00000085"/>
    </source>
</evidence>
<dbReference type="InterPro" id="IPR036890">
    <property type="entry name" value="HATPase_C_sf"/>
</dbReference>
<keyword evidence="6" id="KW-0418">Kinase</keyword>
<gene>
    <name evidence="6" type="ORF">D779_1300</name>
</gene>
<dbReference type="Pfam" id="PF02518">
    <property type="entry name" value="HATPase_c"/>
    <property type="match status" value="1"/>
</dbReference>
<comment type="caution">
    <text evidence="6">The sequence shown here is derived from an EMBL/GenBank/DDBJ whole genome shotgun (WGS) entry which is preliminary data.</text>
</comment>
<dbReference type="Gene3D" id="1.10.287.130">
    <property type="match status" value="1"/>
</dbReference>
<feature type="region of interest" description="Disordered" evidence="4">
    <location>
        <begin position="276"/>
        <end position="297"/>
    </location>
</feature>
<dbReference type="AlphaFoldDB" id="W9V7K4"/>
<proteinExistence type="predicted"/>
<dbReference type="SUPFAM" id="SSF47384">
    <property type="entry name" value="Homodimeric domain of signal transducing histidine kinase"/>
    <property type="match status" value="1"/>
</dbReference>
<dbReference type="PANTHER" id="PTHR43065">
    <property type="entry name" value="SENSOR HISTIDINE KINASE"/>
    <property type="match status" value="1"/>
</dbReference>
<keyword evidence="6" id="KW-0808">Transferase</keyword>
<feature type="compositionally biased region" description="Basic and acidic residues" evidence="4">
    <location>
        <begin position="286"/>
        <end position="297"/>
    </location>
</feature>
<sequence length="297" mass="32489">MNEDREDDRYSSQTDALREQLIQSGKMAALGSLAAGVAHELNNPIGFVKNNLIMLEEYLQILRPLLQLVSESTRDMEAGQTRLGRRLAETLGDEDLDMVLDDIQPLFSDTREGVQRLEDIVGGLRGFARADSPDGEPFDLNQCVRDALKVASHELKYKAQVHQSLDDLPILSGKPGEINQVILNLLVNASQAIRNFGEIHIETALIGKEVRLTVTDDGPGIGPENLDRVFTPFFTTKPSGQGTGLGLSISRDIVHAHGGRIELSSEPGDGARFSVFLPLPTEPPDEDPHRPSPDGRS</sequence>
<dbReference type="InterPro" id="IPR003594">
    <property type="entry name" value="HATPase_dom"/>
</dbReference>
<dbReference type="Proteomes" id="UP000019460">
    <property type="component" value="Unassembled WGS sequence"/>
</dbReference>
<name>W9V7K4_9GAMM</name>
<dbReference type="eggNOG" id="COG4191">
    <property type="taxonomic scope" value="Bacteria"/>
</dbReference>
<evidence type="ECO:0000256" key="2">
    <source>
        <dbReference type="ARBA" id="ARBA00012438"/>
    </source>
</evidence>
<accession>W9V7K4</accession>
<dbReference type="SMART" id="SM00387">
    <property type="entry name" value="HATPase_c"/>
    <property type="match status" value="1"/>
</dbReference>
<dbReference type="InterPro" id="IPR005467">
    <property type="entry name" value="His_kinase_dom"/>
</dbReference>
<evidence type="ECO:0000313" key="6">
    <source>
        <dbReference type="EMBL" id="EXJ15558.1"/>
    </source>
</evidence>
<dbReference type="CDD" id="cd00082">
    <property type="entry name" value="HisKA"/>
    <property type="match status" value="1"/>
</dbReference>
<dbReference type="PROSITE" id="PS50109">
    <property type="entry name" value="HIS_KIN"/>
    <property type="match status" value="1"/>
</dbReference>
<dbReference type="OrthoDB" id="1931120at2"/>
<dbReference type="RefSeq" id="WP_052347972.1">
    <property type="nucleotide sequence ID" value="NZ_AONC01000025.1"/>
</dbReference>
<evidence type="ECO:0000256" key="4">
    <source>
        <dbReference type="SAM" id="MobiDB-lite"/>
    </source>
</evidence>
<dbReference type="SUPFAM" id="SSF55874">
    <property type="entry name" value="ATPase domain of HSP90 chaperone/DNA topoisomerase II/histidine kinase"/>
    <property type="match status" value="1"/>
</dbReference>
<dbReference type="InterPro" id="IPR036097">
    <property type="entry name" value="HisK_dim/P_sf"/>
</dbReference>
<protein>
    <recommendedName>
        <fullName evidence="2">histidine kinase</fullName>
        <ecNumber evidence="2">2.7.13.3</ecNumber>
    </recommendedName>
</protein>
<reference evidence="6 7" key="1">
    <citation type="submission" date="2012-11" db="EMBL/GenBank/DDBJ databases">
        <title>Genome assembly of Thiorhodococcus sp. AK35.</title>
        <authorList>
            <person name="Nupur N."/>
            <person name="Khatri I."/>
            <person name="Subramanian S."/>
            <person name="Pinnaka A."/>
        </authorList>
    </citation>
    <scope>NUCLEOTIDE SEQUENCE [LARGE SCALE GENOMIC DNA]</scope>
    <source>
        <strain evidence="6 7">AK35</strain>
    </source>
</reference>